<reference evidence="1" key="2">
    <citation type="submission" date="2020-09" db="EMBL/GenBank/DDBJ databases">
        <authorList>
            <person name="Sun Q."/>
            <person name="Ohkuma M."/>
        </authorList>
    </citation>
    <scope>NUCLEOTIDE SEQUENCE</scope>
    <source>
        <strain evidence="1">JCM 31311</strain>
    </source>
</reference>
<keyword evidence="2" id="KW-1185">Reference proteome</keyword>
<dbReference type="Proteomes" id="UP000603865">
    <property type="component" value="Unassembled WGS sequence"/>
</dbReference>
<reference evidence="1" key="1">
    <citation type="journal article" date="2014" name="Int. J. Syst. Evol. Microbiol.">
        <title>Complete genome sequence of Corynebacterium casei LMG S-19264T (=DSM 44701T), isolated from a smear-ripened cheese.</title>
        <authorList>
            <consortium name="US DOE Joint Genome Institute (JGI-PGF)"/>
            <person name="Walter F."/>
            <person name="Albersmeier A."/>
            <person name="Kalinowski J."/>
            <person name="Ruckert C."/>
        </authorList>
    </citation>
    <scope>NUCLEOTIDE SEQUENCE</scope>
    <source>
        <strain evidence="1">JCM 31311</strain>
    </source>
</reference>
<dbReference type="AlphaFoldDB" id="A0A918CF08"/>
<evidence type="ECO:0000313" key="1">
    <source>
        <dbReference type="EMBL" id="GGR17922.1"/>
    </source>
</evidence>
<protein>
    <submittedName>
        <fullName evidence="1">Uncharacterized protein</fullName>
    </submittedName>
</protein>
<comment type="caution">
    <text evidence="1">The sequence shown here is derived from an EMBL/GenBank/DDBJ whole genome shotgun (WGS) entry which is preliminary data.</text>
</comment>
<sequence>MALGIYIEEVDIRVLCHAGVELQVVPCCEAGNWLRTGGSVRAYIDLERRGNRIHDNALSIDLGLDGRPEGDQG</sequence>
<evidence type="ECO:0000313" key="2">
    <source>
        <dbReference type="Proteomes" id="UP000603865"/>
    </source>
</evidence>
<accession>A0A918CF08</accession>
<name>A0A918CF08_9DEIO</name>
<proteinExistence type="predicted"/>
<organism evidence="1 2">
    <name type="scientific">Deinococcus ruber</name>
    <dbReference type="NCBI Taxonomy" id="1848197"/>
    <lineage>
        <taxon>Bacteria</taxon>
        <taxon>Thermotogati</taxon>
        <taxon>Deinococcota</taxon>
        <taxon>Deinococci</taxon>
        <taxon>Deinococcales</taxon>
        <taxon>Deinococcaceae</taxon>
        <taxon>Deinococcus</taxon>
    </lineage>
</organism>
<gene>
    <name evidence="1" type="ORF">GCM10008957_33350</name>
</gene>
<dbReference type="EMBL" id="BMQL01000021">
    <property type="protein sequence ID" value="GGR17922.1"/>
    <property type="molecule type" value="Genomic_DNA"/>
</dbReference>